<evidence type="ECO:0000313" key="1">
    <source>
        <dbReference type="EMBL" id="HIG63898.1"/>
    </source>
</evidence>
<dbReference type="EMBL" id="DUAV01000032">
    <property type="protein sequence ID" value="HIG63898.1"/>
    <property type="molecule type" value="Genomic_DNA"/>
</dbReference>
<sequence length="132" mass="14660">MAAVRLITRGRSHRVSLDQPSMRRIPDEQFFDLSDWASEKAEDYGDKPSMVVHSMVLDKREKVGTITGAIHDGNVVLVDFSPMAADRQVLHKALAELERAVADVDGDLVGVSRQWLVVAPRGVRVARNRLGE</sequence>
<proteinExistence type="predicted"/>
<organism evidence="1 2">
    <name type="scientific">Marine Group III euryarchaeote</name>
    <dbReference type="NCBI Taxonomy" id="2173149"/>
    <lineage>
        <taxon>Archaea</taxon>
        <taxon>Methanobacteriati</taxon>
        <taxon>Thermoplasmatota</taxon>
        <taxon>Thermoplasmata</taxon>
        <taxon>Candidatus Thermoprofundales</taxon>
    </lineage>
</organism>
<evidence type="ECO:0000313" key="2">
    <source>
        <dbReference type="Proteomes" id="UP000589516"/>
    </source>
</evidence>
<gene>
    <name evidence="1" type="ORF">EYQ16_05235</name>
</gene>
<dbReference type="Gene3D" id="3.30.110.150">
    <property type="entry name" value="SepF-like protein"/>
    <property type="match status" value="1"/>
</dbReference>
<name>A0A7C7ZE20_9ARCH</name>
<reference evidence="2" key="1">
    <citation type="journal article" date="2019" name="bioRxiv">
        <title>Genome diversification in globally distributed novel marine Proteobacteria is linked to environmental adaptation.</title>
        <authorList>
            <person name="Zhou Z."/>
            <person name="Tran P.Q."/>
            <person name="Kieft K."/>
            <person name="Anantharaman K."/>
        </authorList>
    </citation>
    <scope>NUCLEOTIDE SEQUENCE [LARGE SCALE GENOMIC DNA]</scope>
</reference>
<dbReference type="InterPro" id="IPR038594">
    <property type="entry name" value="SepF-like_sf"/>
</dbReference>
<dbReference type="Pfam" id="PF04472">
    <property type="entry name" value="SepF"/>
    <property type="match status" value="1"/>
</dbReference>
<dbReference type="InterPro" id="IPR007561">
    <property type="entry name" value="Cell_div_SepF/SepF-rel"/>
</dbReference>
<accession>A0A7C7ZE20</accession>
<comment type="caution">
    <text evidence="1">The sequence shown here is derived from an EMBL/GenBank/DDBJ whole genome shotgun (WGS) entry which is preliminary data.</text>
</comment>
<protein>
    <submittedName>
        <fullName evidence="1">DUF552 domain-containing protein</fullName>
    </submittedName>
</protein>
<dbReference type="AlphaFoldDB" id="A0A7C7ZE20"/>
<dbReference type="Proteomes" id="UP000589516">
    <property type="component" value="Unassembled WGS sequence"/>
</dbReference>